<dbReference type="Gramene" id="ERN06599">
    <property type="protein sequence ID" value="ERN06599"/>
    <property type="gene ID" value="AMTR_s00058p00154320"/>
</dbReference>
<gene>
    <name evidence="2" type="ORF">AMTR_s00058p00154320</name>
</gene>
<keyword evidence="3" id="KW-1185">Reference proteome</keyword>
<evidence type="ECO:0008006" key="4">
    <source>
        <dbReference type="Google" id="ProtNLM"/>
    </source>
</evidence>
<evidence type="ECO:0000313" key="2">
    <source>
        <dbReference type="EMBL" id="ERN06599.1"/>
    </source>
</evidence>
<evidence type="ECO:0000313" key="3">
    <source>
        <dbReference type="Proteomes" id="UP000017836"/>
    </source>
</evidence>
<dbReference type="AlphaFoldDB" id="W1PFW9"/>
<evidence type="ECO:0000256" key="1">
    <source>
        <dbReference type="SAM" id="MobiDB-lite"/>
    </source>
</evidence>
<feature type="region of interest" description="Disordered" evidence="1">
    <location>
        <begin position="69"/>
        <end position="91"/>
    </location>
</feature>
<dbReference type="HOGENOM" id="CLU_2430009_0_0_1"/>
<reference evidence="3" key="1">
    <citation type="journal article" date="2013" name="Science">
        <title>The Amborella genome and the evolution of flowering plants.</title>
        <authorList>
            <consortium name="Amborella Genome Project"/>
        </authorList>
    </citation>
    <scope>NUCLEOTIDE SEQUENCE [LARGE SCALE GENOMIC DNA]</scope>
</reference>
<dbReference type="EMBL" id="KI393888">
    <property type="protein sequence ID" value="ERN06599.1"/>
    <property type="molecule type" value="Genomic_DNA"/>
</dbReference>
<sequence>MHEPTFRYSPFQSIPNGLDGLLGAIQLLVYAMYYKSARQQLEERKARLREINLEEVVVTDKNCTLTSMNRHPIEMEENPNAFNPSKDVHDK</sequence>
<protein>
    <recommendedName>
        <fullName evidence="4">Bidirectional sugar transporter SWEET</fullName>
    </recommendedName>
</protein>
<proteinExistence type="predicted"/>
<name>W1PFW9_AMBTC</name>
<accession>W1PFW9</accession>
<organism evidence="2 3">
    <name type="scientific">Amborella trichopoda</name>
    <dbReference type="NCBI Taxonomy" id="13333"/>
    <lineage>
        <taxon>Eukaryota</taxon>
        <taxon>Viridiplantae</taxon>
        <taxon>Streptophyta</taxon>
        <taxon>Embryophyta</taxon>
        <taxon>Tracheophyta</taxon>
        <taxon>Spermatophyta</taxon>
        <taxon>Magnoliopsida</taxon>
        <taxon>Amborellales</taxon>
        <taxon>Amborellaceae</taxon>
        <taxon>Amborella</taxon>
    </lineage>
</organism>
<dbReference type="Proteomes" id="UP000017836">
    <property type="component" value="Unassembled WGS sequence"/>
</dbReference>